<dbReference type="InterPro" id="IPR036259">
    <property type="entry name" value="MFS_trans_sf"/>
</dbReference>
<keyword evidence="3" id="KW-1185">Reference proteome</keyword>
<dbReference type="Proteomes" id="UP000607653">
    <property type="component" value="Unassembled WGS sequence"/>
</dbReference>
<feature type="transmembrane region" description="Helical" evidence="1">
    <location>
        <begin position="96"/>
        <end position="124"/>
    </location>
</feature>
<gene>
    <name evidence="2" type="ORF">HUJ06_022522</name>
</gene>
<proteinExistence type="predicted"/>
<reference evidence="2 3" key="1">
    <citation type="journal article" date="2020" name="Mol. Biol. Evol.">
        <title>Distinct Expression and Methylation Patterns for Genes with Different Fates following a Single Whole-Genome Duplication in Flowering Plants.</title>
        <authorList>
            <person name="Shi T."/>
            <person name="Rahmani R.S."/>
            <person name="Gugger P.F."/>
            <person name="Wang M."/>
            <person name="Li H."/>
            <person name="Zhang Y."/>
            <person name="Li Z."/>
            <person name="Wang Q."/>
            <person name="Van de Peer Y."/>
            <person name="Marchal K."/>
            <person name="Chen J."/>
        </authorList>
    </citation>
    <scope>NUCLEOTIDE SEQUENCE [LARGE SCALE GENOMIC DNA]</scope>
    <source>
        <tissue evidence="2">Leaf</tissue>
    </source>
</reference>
<feature type="transmembrane region" description="Helical" evidence="1">
    <location>
        <begin position="34"/>
        <end position="54"/>
    </location>
</feature>
<sequence length="143" mass="15903">MWTGRLSWKLASQCIDRCQWRCVLWKTHGSRKRVYGMTLMLMDICPIAFGLSFGKDAKAVTATLCFFHFRLGFDIGGDYPLSATILSEYANKKTPVAFIASFFVLQGFGILADGIVAIIISAAFKAKFHAQLTGLLTKLVKLK</sequence>
<evidence type="ECO:0000313" key="3">
    <source>
        <dbReference type="Proteomes" id="UP000607653"/>
    </source>
</evidence>
<keyword evidence="1" id="KW-0812">Transmembrane</keyword>
<dbReference type="AlphaFoldDB" id="A0A822XPQ0"/>
<protein>
    <submittedName>
        <fullName evidence="2">Uncharacterized protein</fullName>
    </submittedName>
</protein>
<keyword evidence="1" id="KW-0472">Membrane</keyword>
<accession>A0A822XPQ0</accession>
<dbReference type="SUPFAM" id="SSF103473">
    <property type="entry name" value="MFS general substrate transporter"/>
    <property type="match status" value="1"/>
</dbReference>
<evidence type="ECO:0000313" key="2">
    <source>
        <dbReference type="EMBL" id="DAD21059.1"/>
    </source>
</evidence>
<keyword evidence="1" id="KW-1133">Transmembrane helix</keyword>
<organism evidence="2 3">
    <name type="scientific">Nelumbo nucifera</name>
    <name type="common">Sacred lotus</name>
    <dbReference type="NCBI Taxonomy" id="4432"/>
    <lineage>
        <taxon>Eukaryota</taxon>
        <taxon>Viridiplantae</taxon>
        <taxon>Streptophyta</taxon>
        <taxon>Embryophyta</taxon>
        <taxon>Tracheophyta</taxon>
        <taxon>Spermatophyta</taxon>
        <taxon>Magnoliopsida</taxon>
        <taxon>Proteales</taxon>
        <taxon>Nelumbonaceae</taxon>
        <taxon>Nelumbo</taxon>
    </lineage>
</organism>
<name>A0A822XPQ0_NELNU</name>
<dbReference type="EMBL" id="DUZY01000001">
    <property type="protein sequence ID" value="DAD21059.1"/>
    <property type="molecule type" value="Genomic_DNA"/>
</dbReference>
<dbReference type="Gene3D" id="1.20.1250.20">
    <property type="entry name" value="MFS general substrate transporter like domains"/>
    <property type="match status" value="1"/>
</dbReference>
<evidence type="ECO:0000256" key="1">
    <source>
        <dbReference type="SAM" id="Phobius"/>
    </source>
</evidence>
<comment type="caution">
    <text evidence="2">The sequence shown here is derived from an EMBL/GenBank/DDBJ whole genome shotgun (WGS) entry which is preliminary data.</text>
</comment>